<sequence>MPIQLATDAHAGTIQASASSRDLSACTDIGLPAMVRRDSIFLDGGVQTLRSNGTTSLTFSKYIYELDVGKSWDVNTNFTESRIGRYAGTDANANPPNMLRGALYAANRETNRLFTFGGSSFLANDSDPDWEPPSQDATSLWSYDTEIRDWRSYNISGVPWRPNWGAVAEDIVHDVGFFLNGQYDRGSSYGLYTSVEYEGGAVSNASFAEITYLGGLIVIDLHTQETRNVSTETLGAPRVAGGLVYSPSFGKSANGTLLTFGGMRSGGQSIDTFTNGALIDMSTVSLCDSFMDENVTWYNQSTTGDIPDPRMDFCTLPFEKDAKDNSSINIYIHGGYDPGTSTLFDDMYILSVPSFTWTRVYAGRAGRFGHSCNAAGLRQMVVAGGARDASLYAVETTGDVPDLNDTTCDDGLGVSLFDLSNLTWGTFFDHDAPAYQVPQKVVDVIGGSPDGGATMTQPFGGFAHPAIWTMFHPPPSPTSTPSPSASSSSSTITSGAIAGAVIGSIAGLTLLLLATTLLLRRRRRRRRRRQQQEQERHRRQSTATSTTISELQGQPAEIHEKAAGGIVGVPAVEQQPMIISEEPQELEATERQELPGTVVFREGDGSKTVERRGGETPSPRQSRFAEDTGDCGDGGGGGR</sequence>
<evidence type="ECO:0008006" key="5">
    <source>
        <dbReference type="Google" id="ProtNLM"/>
    </source>
</evidence>
<keyword evidence="2" id="KW-1133">Transmembrane helix</keyword>
<dbReference type="SUPFAM" id="SSF50965">
    <property type="entry name" value="Galactose oxidase, central domain"/>
    <property type="match status" value="1"/>
</dbReference>
<feature type="compositionally biased region" description="Basic and acidic residues" evidence="1">
    <location>
        <begin position="601"/>
        <end position="614"/>
    </location>
</feature>
<dbReference type="InterPro" id="IPR015915">
    <property type="entry name" value="Kelch-typ_b-propeller"/>
</dbReference>
<dbReference type="Proteomes" id="UP001521184">
    <property type="component" value="Unassembled WGS sequence"/>
</dbReference>
<name>A0ABR3T2Q4_9PEZI</name>
<evidence type="ECO:0000256" key="1">
    <source>
        <dbReference type="SAM" id="MobiDB-lite"/>
    </source>
</evidence>
<organism evidence="3 4">
    <name type="scientific">Diplodia intermedia</name>
    <dbReference type="NCBI Taxonomy" id="856260"/>
    <lineage>
        <taxon>Eukaryota</taxon>
        <taxon>Fungi</taxon>
        <taxon>Dikarya</taxon>
        <taxon>Ascomycota</taxon>
        <taxon>Pezizomycotina</taxon>
        <taxon>Dothideomycetes</taxon>
        <taxon>Dothideomycetes incertae sedis</taxon>
        <taxon>Botryosphaeriales</taxon>
        <taxon>Botryosphaeriaceae</taxon>
        <taxon>Diplodia</taxon>
    </lineage>
</organism>
<feature type="region of interest" description="Disordered" evidence="1">
    <location>
        <begin position="466"/>
        <end position="491"/>
    </location>
</feature>
<dbReference type="Gene3D" id="2.120.10.80">
    <property type="entry name" value="Kelch-type beta propeller"/>
    <property type="match status" value="1"/>
</dbReference>
<dbReference type="PANTHER" id="PTHR23244">
    <property type="entry name" value="KELCH REPEAT DOMAIN"/>
    <property type="match status" value="1"/>
</dbReference>
<keyword evidence="2" id="KW-0472">Membrane</keyword>
<dbReference type="EMBL" id="JAKEKT020000144">
    <property type="protein sequence ID" value="KAL1633865.1"/>
    <property type="molecule type" value="Genomic_DNA"/>
</dbReference>
<feature type="region of interest" description="Disordered" evidence="1">
    <location>
        <begin position="523"/>
        <end position="554"/>
    </location>
</feature>
<reference evidence="3 4" key="1">
    <citation type="journal article" date="2023" name="Plant Dis.">
        <title>First Report of Diplodia intermedia Causing Canker and Dieback Diseases on Apple Trees in Canada.</title>
        <authorList>
            <person name="Ellouze W."/>
            <person name="Ilyukhin E."/>
            <person name="Sulman M."/>
            <person name="Ali S."/>
        </authorList>
    </citation>
    <scope>NUCLEOTIDE SEQUENCE [LARGE SCALE GENOMIC DNA]</scope>
    <source>
        <strain evidence="3 4">M45-28</strain>
    </source>
</reference>
<accession>A0ABR3T2Q4</accession>
<feature type="transmembrane region" description="Helical" evidence="2">
    <location>
        <begin position="496"/>
        <end position="519"/>
    </location>
</feature>
<keyword evidence="2" id="KW-0812">Transmembrane</keyword>
<keyword evidence="4" id="KW-1185">Reference proteome</keyword>
<feature type="compositionally biased region" description="Low complexity" evidence="1">
    <location>
        <begin position="481"/>
        <end position="491"/>
    </location>
</feature>
<comment type="caution">
    <text evidence="3">The sequence shown here is derived from an EMBL/GenBank/DDBJ whole genome shotgun (WGS) entry which is preliminary data.</text>
</comment>
<feature type="compositionally biased region" description="Polar residues" evidence="1">
    <location>
        <begin position="541"/>
        <end position="552"/>
    </location>
</feature>
<proteinExistence type="predicted"/>
<evidence type="ECO:0000256" key="2">
    <source>
        <dbReference type="SAM" id="Phobius"/>
    </source>
</evidence>
<feature type="region of interest" description="Disordered" evidence="1">
    <location>
        <begin position="581"/>
        <end position="639"/>
    </location>
</feature>
<evidence type="ECO:0000313" key="3">
    <source>
        <dbReference type="EMBL" id="KAL1633865.1"/>
    </source>
</evidence>
<evidence type="ECO:0000313" key="4">
    <source>
        <dbReference type="Proteomes" id="UP001521184"/>
    </source>
</evidence>
<gene>
    <name evidence="3" type="ORF">SLS58_010921</name>
</gene>
<protein>
    <recommendedName>
        <fullName evidence="5">Cell wall anchored protein</fullName>
    </recommendedName>
</protein>
<dbReference type="InterPro" id="IPR011043">
    <property type="entry name" value="Gal_Oxase/kelch_b-propeller"/>
</dbReference>